<dbReference type="Proteomes" id="UP001217089">
    <property type="component" value="Unassembled WGS sequence"/>
</dbReference>
<name>A0ABQ9EZH7_TEGGR</name>
<dbReference type="EMBL" id="JARBDR010000640">
    <property type="protein sequence ID" value="KAJ8310551.1"/>
    <property type="molecule type" value="Genomic_DNA"/>
</dbReference>
<protein>
    <submittedName>
        <fullName evidence="1">Uncharacterized protein</fullName>
    </submittedName>
</protein>
<reference evidence="1 2" key="1">
    <citation type="submission" date="2022-12" db="EMBL/GenBank/DDBJ databases">
        <title>Chromosome-level genome of Tegillarca granosa.</title>
        <authorList>
            <person name="Kim J."/>
        </authorList>
    </citation>
    <scope>NUCLEOTIDE SEQUENCE [LARGE SCALE GENOMIC DNA]</scope>
    <source>
        <strain evidence="1">Teg-2019</strain>
        <tissue evidence="1">Adductor muscle</tissue>
    </source>
</reference>
<evidence type="ECO:0000313" key="1">
    <source>
        <dbReference type="EMBL" id="KAJ8310551.1"/>
    </source>
</evidence>
<organism evidence="1 2">
    <name type="scientific">Tegillarca granosa</name>
    <name type="common">Malaysian cockle</name>
    <name type="synonym">Anadara granosa</name>
    <dbReference type="NCBI Taxonomy" id="220873"/>
    <lineage>
        <taxon>Eukaryota</taxon>
        <taxon>Metazoa</taxon>
        <taxon>Spiralia</taxon>
        <taxon>Lophotrochozoa</taxon>
        <taxon>Mollusca</taxon>
        <taxon>Bivalvia</taxon>
        <taxon>Autobranchia</taxon>
        <taxon>Pteriomorphia</taxon>
        <taxon>Arcoida</taxon>
        <taxon>Arcoidea</taxon>
        <taxon>Arcidae</taxon>
        <taxon>Tegillarca</taxon>
    </lineage>
</organism>
<evidence type="ECO:0000313" key="2">
    <source>
        <dbReference type="Proteomes" id="UP001217089"/>
    </source>
</evidence>
<keyword evidence="2" id="KW-1185">Reference proteome</keyword>
<sequence>MRKMKFKVDEDQYIEIPTRLIQNSTFLKLQESHNDSISFTPTNEIDISHICCNLATVEKFINCIEVGRFDLYDIYPLVSYIHLCNYLDLKEEFVHNLINLEEITVSNIISLIPFLYSLLTYNFVNICLDIAKKFKIKHVYFPISYYRFRKQFKALLVQKYYERKTVILPYPKTSSWDNFLGMPLSEVFPNEGFFRKVKVYPFRKKSN</sequence>
<gene>
    <name evidence="1" type="ORF">KUTeg_012416</name>
</gene>
<proteinExistence type="predicted"/>
<accession>A0ABQ9EZH7</accession>
<comment type="caution">
    <text evidence="1">The sequence shown here is derived from an EMBL/GenBank/DDBJ whole genome shotgun (WGS) entry which is preliminary data.</text>
</comment>